<reference evidence="2" key="1">
    <citation type="journal article" date="2020" name="Stud. Mycol.">
        <title>101 Dothideomycetes genomes: a test case for predicting lifestyles and emergence of pathogens.</title>
        <authorList>
            <person name="Haridas S."/>
            <person name="Albert R."/>
            <person name="Binder M."/>
            <person name="Bloem J."/>
            <person name="Labutti K."/>
            <person name="Salamov A."/>
            <person name="Andreopoulos B."/>
            <person name="Baker S."/>
            <person name="Barry K."/>
            <person name="Bills G."/>
            <person name="Bluhm B."/>
            <person name="Cannon C."/>
            <person name="Castanera R."/>
            <person name="Culley D."/>
            <person name="Daum C."/>
            <person name="Ezra D."/>
            <person name="Gonzalez J."/>
            <person name="Henrissat B."/>
            <person name="Kuo A."/>
            <person name="Liang C."/>
            <person name="Lipzen A."/>
            <person name="Lutzoni F."/>
            <person name="Magnuson J."/>
            <person name="Mondo S."/>
            <person name="Nolan M."/>
            <person name="Ohm R."/>
            <person name="Pangilinan J."/>
            <person name="Park H.-J."/>
            <person name="Ramirez L."/>
            <person name="Alfaro M."/>
            <person name="Sun H."/>
            <person name="Tritt A."/>
            <person name="Yoshinaga Y."/>
            <person name="Zwiers L.-H."/>
            <person name="Turgeon B."/>
            <person name="Goodwin S."/>
            <person name="Spatafora J."/>
            <person name="Crous P."/>
            <person name="Grigoriev I."/>
        </authorList>
    </citation>
    <scope>NUCLEOTIDE SEQUENCE</scope>
    <source>
        <strain evidence="2">CBS 113979</strain>
    </source>
</reference>
<accession>A0A6G1HHD4</accession>
<organism evidence="2 3">
    <name type="scientific">Aulographum hederae CBS 113979</name>
    <dbReference type="NCBI Taxonomy" id="1176131"/>
    <lineage>
        <taxon>Eukaryota</taxon>
        <taxon>Fungi</taxon>
        <taxon>Dikarya</taxon>
        <taxon>Ascomycota</taxon>
        <taxon>Pezizomycotina</taxon>
        <taxon>Dothideomycetes</taxon>
        <taxon>Pleosporomycetidae</taxon>
        <taxon>Aulographales</taxon>
        <taxon>Aulographaceae</taxon>
    </lineage>
</organism>
<dbReference type="EMBL" id="ML977137">
    <property type="protein sequence ID" value="KAF1992646.1"/>
    <property type="molecule type" value="Genomic_DNA"/>
</dbReference>
<gene>
    <name evidence="2" type="ORF">K402DRAFT_11370</name>
</gene>
<keyword evidence="1" id="KW-0472">Membrane</keyword>
<keyword evidence="1" id="KW-0812">Transmembrane</keyword>
<proteinExistence type="predicted"/>
<evidence type="ECO:0000313" key="2">
    <source>
        <dbReference type="EMBL" id="KAF1992646.1"/>
    </source>
</evidence>
<sequence length="55" mass="6480">MGEFSQDMICFFQKRIGRILRRILFPTRVLAIHFPLMHLCPFFLLPSAALLSTRE</sequence>
<evidence type="ECO:0000313" key="3">
    <source>
        <dbReference type="Proteomes" id="UP000800041"/>
    </source>
</evidence>
<evidence type="ECO:0000256" key="1">
    <source>
        <dbReference type="SAM" id="Phobius"/>
    </source>
</evidence>
<keyword evidence="1" id="KW-1133">Transmembrane helix</keyword>
<feature type="transmembrane region" description="Helical" evidence="1">
    <location>
        <begin position="23"/>
        <end position="45"/>
    </location>
</feature>
<protein>
    <submittedName>
        <fullName evidence="2">Uncharacterized protein</fullName>
    </submittedName>
</protein>
<name>A0A6G1HHD4_9PEZI</name>
<keyword evidence="3" id="KW-1185">Reference proteome</keyword>
<dbReference type="AlphaFoldDB" id="A0A6G1HHD4"/>
<dbReference type="Proteomes" id="UP000800041">
    <property type="component" value="Unassembled WGS sequence"/>
</dbReference>